<dbReference type="Gene3D" id="2.40.50.140">
    <property type="entry name" value="Nucleic acid-binding proteins"/>
    <property type="match status" value="1"/>
</dbReference>
<evidence type="ECO:0000256" key="4">
    <source>
        <dbReference type="ARBA" id="ARBA00023125"/>
    </source>
</evidence>
<dbReference type="InterPro" id="IPR018525">
    <property type="entry name" value="MCM_CS"/>
</dbReference>
<dbReference type="InterPro" id="IPR033762">
    <property type="entry name" value="MCM_OB"/>
</dbReference>
<dbReference type="InterPro" id="IPR012340">
    <property type="entry name" value="NA-bd_OB-fold"/>
</dbReference>
<dbReference type="Gene3D" id="2.20.28.10">
    <property type="match status" value="1"/>
</dbReference>
<dbReference type="Pfam" id="PF17207">
    <property type="entry name" value="MCM_OB"/>
    <property type="match status" value="1"/>
</dbReference>
<dbReference type="GeneID" id="24424845"/>
<dbReference type="InterPro" id="IPR027417">
    <property type="entry name" value="P-loop_NTPase"/>
</dbReference>
<evidence type="ECO:0000313" key="8">
    <source>
        <dbReference type="Proteomes" id="UP000002899"/>
    </source>
</evidence>
<keyword evidence="7" id="KW-0347">Helicase</keyword>
<reference evidence="7 8" key="1">
    <citation type="journal article" date="2012" name="Nucleic Acids Res.">
        <title>Sequencing of the smallest Apicomplexan genome from the human pathogen Babesia microti.</title>
        <authorList>
            <person name="Cornillot E."/>
            <person name="Hadj-Kaddour K."/>
            <person name="Dassouli A."/>
            <person name="Noel B."/>
            <person name="Ranwez V."/>
            <person name="Vacherie B."/>
            <person name="Augagneur Y."/>
            <person name="Bres V."/>
            <person name="Duclos A."/>
            <person name="Randazzo S."/>
            <person name="Carcy B."/>
            <person name="Debierre-Grockiego F."/>
            <person name="Delbecq S."/>
            <person name="Moubri-Menage K."/>
            <person name="Shams-Eldin H."/>
            <person name="Usmani-Brown S."/>
            <person name="Bringaud F."/>
            <person name="Wincker P."/>
            <person name="Vivares C.P."/>
            <person name="Schwarz R.T."/>
            <person name="Schetters T.P."/>
            <person name="Krause P.J."/>
            <person name="Gorenflot A."/>
            <person name="Berry V."/>
            <person name="Barbe V."/>
            <person name="Ben Mamoun C."/>
        </authorList>
    </citation>
    <scope>NUCLEOTIDE SEQUENCE [LARGE SCALE GENOMIC DNA]</scope>
    <source>
        <strain evidence="7 8">RI</strain>
    </source>
</reference>
<comment type="similarity">
    <text evidence="5">Belongs to the MCM family.</text>
</comment>
<dbReference type="SMART" id="SM00350">
    <property type="entry name" value="MCM"/>
    <property type="match status" value="1"/>
</dbReference>
<dbReference type="GO" id="GO:0017116">
    <property type="term" value="F:single-stranded DNA helicase activity"/>
    <property type="evidence" value="ECO:0007669"/>
    <property type="project" value="TreeGrafter"/>
</dbReference>
<dbReference type="SUPFAM" id="SSF50249">
    <property type="entry name" value="Nucleic acid-binding proteins"/>
    <property type="match status" value="1"/>
</dbReference>
<accession>A0A1R4ABJ2</accession>
<dbReference type="SUPFAM" id="SSF52540">
    <property type="entry name" value="P-loop containing nucleoside triphosphate hydrolases"/>
    <property type="match status" value="1"/>
</dbReference>
<sequence length="786" mass="88020">MDNVILCLYLPEHANDPQIMECVSEWTEIFIRNKLTLIDPELWRIRKDFEVAIDYETILPLAPINFQLQIFTSPDITLSKISASIHLVLIKSGLDKNFTKFVPSHHNPSNTTSHTVYGDHISGGLPKDAAKLEEYAGKYRSDGYKMIDYNLQNTNNNLIFTLECYNLLDILQTNNIQIQLLRILLFNIPTTGFDNLRSRNVGYIASICGQVQRISTVKPRVNSILFKCLTCRCNFFQSLVEGRFHMPTKCALNSCKSSRFKILRHHSKICNHQTIRVQECYRDLSDKPPKSIDIELSGSMIDNCMPGNIVTVVGIVRASRIAQDRGRKGLSNALLNIYLQALSITSGDEKMKGDTSTWDSRYDNFIRDLQLNEPLRYYLISSSICKSIIGHPYLKAGLLLCLLGGTPIFDHRGGLVKRGNIHCLLIGEPGVGKSKILRGLCNLAETGRFFSGGSMSASGLTASLIRETDSTEFILEAGALILSDGGTCCIDELDKVSQAQQHAFLESMEQQTVSISKAGVVCTLSAKCTLICAANPKMGKFSESKPLVDNVNIPFPLLNRFDLLFLLRDGDSTFITDSRVSNSILELNESNNDKCQQYSLGGSSSGALGDKITCFENSDQVPSQLIQAYIKYAKSLPDPKFTHSSANIIKNYFRKLKVISPFPVTIRQLEALIRLAQARARGDFSEIIKDGHAQEIVELYNHTLYSYSEPKSTRRRLKGSIIHRFIEYLVQMHGMHRSTYSTNELEEAARHVIGGCNINMDVDSLIERANYSGFIIKTVNGWEVVQ</sequence>
<keyword evidence="4 5" id="KW-0238">DNA-binding</keyword>
<dbReference type="InterPro" id="IPR031327">
    <property type="entry name" value="MCM"/>
</dbReference>
<reference evidence="7 8" key="2">
    <citation type="journal article" date="2013" name="PLoS ONE">
        <title>Whole genome mapping and re-organization of the nuclear and mitochondrial genomes of Babesia microti isolates.</title>
        <authorList>
            <person name="Cornillot E."/>
            <person name="Dassouli A."/>
            <person name="Garg A."/>
            <person name="Pachikara N."/>
            <person name="Randazzo S."/>
            <person name="Depoix D."/>
            <person name="Carcy B."/>
            <person name="Delbecq S."/>
            <person name="Frutos R."/>
            <person name="Silva J.C."/>
            <person name="Sutton R."/>
            <person name="Krause P.J."/>
            <person name="Mamoun C.B."/>
        </authorList>
    </citation>
    <scope>NUCLEOTIDE SEQUENCE [LARGE SCALE GENOMIC DNA]</scope>
    <source>
        <strain evidence="7 8">RI</strain>
    </source>
</reference>
<dbReference type="VEuPathDB" id="PiroplasmaDB:BMR1_03g01055"/>
<evidence type="ECO:0000256" key="5">
    <source>
        <dbReference type="RuleBase" id="RU004070"/>
    </source>
</evidence>
<evidence type="ECO:0000259" key="6">
    <source>
        <dbReference type="PROSITE" id="PS50051"/>
    </source>
</evidence>
<evidence type="ECO:0000256" key="1">
    <source>
        <dbReference type="ARBA" id="ARBA00012551"/>
    </source>
</evidence>
<dbReference type="EMBL" id="LN871598">
    <property type="protein sequence ID" value="SJK86304.1"/>
    <property type="molecule type" value="Genomic_DNA"/>
</dbReference>
<gene>
    <name evidence="7" type="ORF">BMR1_03g01055</name>
</gene>
<dbReference type="AlphaFoldDB" id="A0A1R4ABJ2"/>
<protein>
    <recommendedName>
        <fullName evidence="1">DNA helicase</fullName>
        <ecNumber evidence="1">3.6.4.12</ecNumber>
    </recommendedName>
</protein>
<evidence type="ECO:0000256" key="3">
    <source>
        <dbReference type="ARBA" id="ARBA00022840"/>
    </source>
</evidence>
<dbReference type="GO" id="GO:0006260">
    <property type="term" value="P:DNA replication"/>
    <property type="evidence" value="ECO:0007669"/>
    <property type="project" value="InterPro"/>
</dbReference>
<dbReference type="EC" id="3.6.4.12" evidence="1"/>
<keyword evidence="7" id="KW-0378">Hydrolase</keyword>
<dbReference type="SMART" id="SM00382">
    <property type="entry name" value="AAA"/>
    <property type="match status" value="1"/>
</dbReference>
<proteinExistence type="inferred from homology"/>
<keyword evidence="2 5" id="KW-0547">Nucleotide-binding</keyword>
<dbReference type="PANTHER" id="PTHR11630">
    <property type="entry name" value="DNA REPLICATION LICENSING FACTOR MCM FAMILY MEMBER"/>
    <property type="match status" value="1"/>
</dbReference>
<dbReference type="Pfam" id="PF00493">
    <property type="entry name" value="MCM"/>
    <property type="match status" value="1"/>
</dbReference>
<dbReference type="GO" id="GO:0003697">
    <property type="term" value="F:single-stranded DNA binding"/>
    <property type="evidence" value="ECO:0007669"/>
    <property type="project" value="TreeGrafter"/>
</dbReference>
<name>A0A1R4ABJ2_BABMR</name>
<feature type="domain" description="MCM C-terminal AAA(+) ATPase" evidence="6">
    <location>
        <begin position="376"/>
        <end position="569"/>
    </location>
</feature>
<dbReference type="PROSITE" id="PS50051">
    <property type="entry name" value="MCM_2"/>
    <property type="match status" value="1"/>
</dbReference>
<evidence type="ECO:0000313" key="7">
    <source>
        <dbReference type="EMBL" id="SJK86304.1"/>
    </source>
</evidence>
<keyword evidence="8" id="KW-1185">Reference proteome</keyword>
<dbReference type="Pfam" id="PF17855">
    <property type="entry name" value="MCM_lid"/>
    <property type="match status" value="1"/>
</dbReference>
<dbReference type="GO" id="GO:0042555">
    <property type="term" value="C:MCM complex"/>
    <property type="evidence" value="ECO:0007669"/>
    <property type="project" value="TreeGrafter"/>
</dbReference>
<dbReference type="OrthoDB" id="361400at2759"/>
<organism evidence="7 8">
    <name type="scientific">Babesia microti (strain RI)</name>
    <dbReference type="NCBI Taxonomy" id="1133968"/>
    <lineage>
        <taxon>Eukaryota</taxon>
        <taxon>Sar</taxon>
        <taxon>Alveolata</taxon>
        <taxon>Apicomplexa</taxon>
        <taxon>Aconoidasida</taxon>
        <taxon>Piroplasmida</taxon>
        <taxon>Babesiidae</taxon>
        <taxon>Babesia</taxon>
    </lineage>
</organism>
<dbReference type="InterPro" id="IPR001208">
    <property type="entry name" value="MCM_dom"/>
</dbReference>
<dbReference type="GO" id="GO:0016787">
    <property type="term" value="F:hydrolase activity"/>
    <property type="evidence" value="ECO:0007669"/>
    <property type="project" value="UniProtKB-KW"/>
</dbReference>
<reference evidence="7 8" key="3">
    <citation type="journal article" date="2016" name="Sci. Rep.">
        <title>Genome-wide diversity and gene expression profiling of Babesia microti isolates identify polymorphic genes that mediate host-pathogen interactions.</title>
        <authorList>
            <person name="Silva J.C."/>
            <person name="Cornillot E."/>
            <person name="McCracken C."/>
            <person name="Usmani-Brown S."/>
            <person name="Dwivedi A."/>
            <person name="Ifeonu O.O."/>
            <person name="Crabtree J."/>
            <person name="Gotia H.T."/>
            <person name="Virji A.Z."/>
            <person name="Reynes C."/>
            <person name="Colinge J."/>
            <person name="Kumar V."/>
            <person name="Lawres L."/>
            <person name="Pazzi J.E."/>
            <person name="Pablo J.V."/>
            <person name="Hung C."/>
            <person name="Brancato J."/>
            <person name="Kumari P."/>
            <person name="Orvis J."/>
            <person name="Tretina K."/>
            <person name="Chibucos M."/>
            <person name="Ott S."/>
            <person name="Sadzewicz L."/>
            <person name="Sengamalay N."/>
            <person name="Shetty A.C."/>
            <person name="Su Q."/>
            <person name="Tallon L."/>
            <person name="Fraser C.M."/>
            <person name="Frutos R."/>
            <person name="Molina D.M."/>
            <person name="Krause P.J."/>
            <person name="Ben Mamoun C."/>
        </authorList>
    </citation>
    <scope>NUCLEOTIDE SEQUENCE [LARGE SCALE GENOMIC DNA]</scope>
    <source>
        <strain evidence="7 8">RI</strain>
    </source>
</reference>
<dbReference type="KEGG" id="bmic:BMR1_03g01055"/>
<evidence type="ECO:0000256" key="2">
    <source>
        <dbReference type="ARBA" id="ARBA00022741"/>
    </source>
</evidence>
<dbReference type="PROSITE" id="PS00847">
    <property type="entry name" value="MCM_1"/>
    <property type="match status" value="1"/>
</dbReference>
<dbReference type="Gene3D" id="3.40.50.300">
    <property type="entry name" value="P-loop containing nucleotide triphosphate hydrolases"/>
    <property type="match status" value="1"/>
</dbReference>
<dbReference type="GO" id="GO:0005634">
    <property type="term" value="C:nucleus"/>
    <property type="evidence" value="ECO:0007669"/>
    <property type="project" value="TreeGrafter"/>
</dbReference>
<dbReference type="RefSeq" id="XP_021338478.1">
    <property type="nucleotide sequence ID" value="XM_021481893.1"/>
</dbReference>
<dbReference type="Proteomes" id="UP000002899">
    <property type="component" value="Chromosome III"/>
</dbReference>
<dbReference type="PANTHER" id="PTHR11630:SF47">
    <property type="entry name" value="DNA HELICASE MCM8"/>
    <property type="match status" value="1"/>
</dbReference>
<dbReference type="InterPro" id="IPR003593">
    <property type="entry name" value="AAA+_ATPase"/>
</dbReference>
<dbReference type="InterPro" id="IPR041562">
    <property type="entry name" value="MCM_lid"/>
</dbReference>
<dbReference type="GO" id="GO:0005524">
    <property type="term" value="F:ATP binding"/>
    <property type="evidence" value="ECO:0007669"/>
    <property type="project" value="UniProtKB-KW"/>
</dbReference>
<keyword evidence="3 5" id="KW-0067">ATP-binding</keyword>
<dbReference type="PRINTS" id="PR01657">
    <property type="entry name" value="MCMFAMILY"/>
</dbReference>